<dbReference type="AlphaFoldDB" id="A0A437K9N8"/>
<dbReference type="InterPro" id="IPR018604">
    <property type="entry name" value="YycI-like"/>
</dbReference>
<dbReference type="EMBL" id="RZTZ01000005">
    <property type="protein sequence ID" value="RVT61367.1"/>
    <property type="molecule type" value="Genomic_DNA"/>
</dbReference>
<dbReference type="GeneID" id="87619369"/>
<proteinExistence type="predicted"/>
<feature type="domain" description="Regulatory protein YycH-like" evidence="1">
    <location>
        <begin position="37"/>
        <end position="254"/>
    </location>
</feature>
<evidence type="ECO:0000259" key="1">
    <source>
        <dbReference type="Pfam" id="PF09648"/>
    </source>
</evidence>
<comment type="caution">
    <text evidence="2">The sequence shown here is derived from an EMBL/GenBank/DDBJ whole genome shotgun (WGS) entry which is preliminary data.</text>
</comment>
<organism evidence="2 3">
    <name type="scientific">Niallia taxi</name>
    <dbReference type="NCBI Taxonomy" id="2499688"/>
    <lineage>
        <taxon>Bacteria</taxon>
        <taxon>Bacillati</taxon>
        <taxon>Bacillota</taxon>
        <taxon>Bacilli</taxon>
        <taxon>Bacillales</taxon>
        <taxon>Bacillaceae</taxon>
        <taxon>Niallia</taxon>
    </lineage>
</organism>
<reference evidence="2 3" key="1">
    <citation type="submission" date="2019-01" db="EMBL/GenBank/DDBJ databases">
        <title>Bacillus sp. M5HDSG1-1, whole genome shotgun sequence.</title>
        <authorList>
            <person name="Tuo L."/>
        </authorList>
    </citation>
    <scope>NUCLEOTIDE SEQUENCE [LARGE SCALE GENOMIC DNA]</scope>
    <source>
        <strain evidence="2 3">M5HDSG1-1</strain>
    </source>
</reference>
<evidence type="ECO:0000313" key="2">
    <source>
        <dbReference type="EMBL" id="RVT61367.1"/>
    </source>
</evidence>
<dbReference type="RefSeq" id="WP_127738823.1">
    <property type="nucleotide sequence ID" value="NZ_CAJCKN010000030.1"/>
</dbReference>
<dbReference type="Gene3D" id="2.40.128.690">
    <property type="entry name" value="YycH protein, domain 3-like"/>
    <property type="match status" value="1"/>
</dbReference>
<dbReference type="GO" id="GO:0016020">
    <property type="term" value="C:membrane"/>
    <property type="evidence" value="ECO:0007669"/>
    <property type="project" value="InterPro"/>
</dbReference>
<gene>
    <name evidence="2" type="ORF">EM808_13975</name>
</gene>
<sequence>MDWSKIKTIFIVAFLLLDIYLIYEYTKLKKDTQQFETEEPETPISKTLALDGIKYDEDKFPSDIEKGQYLTAKSMTFSDEDLEKLEKSTLSGQSIKVQDSIMLQSILEKPIKLSDDFKKEELVEYIRSHILNGDQYVFWEKKDNTITYYQQYNGKTLYHNLKGELTFLVNEENNIVSYNQTYLQDIKEFDEKETLVKPLEAIYALYKNAYLEMNTYISNVELGYYSQQNAPSVQLLAPTWKITLKGQKNLYVNALNGEIIKPGMEETKLE</sequence>
<evidence type="ECO:0000313" key="3">
    <source>
        <dbReference type="Proteomes" id="UP000288024"/>
    </source>
</evidence>
<dbReference type="Pfam" id="PF09648">
    <property type="entry name" value="YycI"/>
    <property type="match status" value="1"/>
</dbReference>
<keyword evidence="3" id="KW-1185">Reference proteome</keyword>
<protein>
    <recommendedName>
        <fullName evidence="1">Regulatory protein YycH-like domain-containing protein</fullName>
    </recommendedName>
</protein>
<accession>A0A437K9N8</accession>
<dbReference type="Proteomes" id="UP000288024">
    <property type="component" value="Unassembled WGS sequence"/>
</dbReference>
<name>A0A437K9N8_9BACI</name>